<evidence type="ECO:0000313" key="4">
    <source>
        <dbReference type="EMBL" id="CAI9283682.1"/>
    </source>
</evidence>
<evidence type="ECO:0000259" key="3">
    <source>
        <dbReference type="PROSITE" id="PS51671"/>
    </source>
</evidence>
<gene>
    <name evidence="4" type="ORF">LSALG_LOCUS23267</name>
</gene>
<keyword evidence="1 2" id="KW-0677">Repeat</keyword>
<proteinExistence type="predicted"/>
<evidence type="ECO:0000256" key="1">
    <source>
        <dbReference type="ARBA" id="ARBA00022737"/>
    </source>
</evidence>
<reference evidence="4" key="1">
    <citation type="submission" date="2023-04" db="EMBL/GenBank/DDBJ databases">
        <authorList>
            <person name="Vijverberg K."/>
            <person name="Xiong W."/>
            <person name="Schranz E."/>
        </authorList>
    </citation>
    <scope>NUCLEOTIDE SEQUENCE</scope>
</reference>
<keyword evidence="5" id="KW-1185">Reference proteome</keyword>
<feature type="domain" description="ACT" evidence="3">
    <location>
        <begin position="92"/>
        <end position="172"/>
    </location>
</feature>
<comment type="function">
    <text evidence="2">Binds amino acids.</text>
</comment>
<evidence type="ECO:0000256" key="2">
    <source>
        <dbReference type="RuleBase" id="RU369043"/>
    </source>
</evidence>
<dbReference type="PANTHER" id="PTHR31096">
    <property type="entry name" value="ACT DOMAIN-CONTAINING PROTEIN ACR4-RELATED"/>
    <property type="match status" value="1"/>
</dbReference>
<dbReference type="PANTHER" id="PTHR31096:SF16">
    <property type="entry name" value="ACT DOMAIN-CONTAINING PROTEIN ACR11"/>
    <property type="match status" value="1"/>
</dbReference>
<dbReference type="Proteomes" id="UP001177003">
    <property type="component" value="Chromosome 5"/>
</dbReference>
<dbReference type="GO" id="GO:0016597">
    <property type="term" value="F:amino acid binding"/>
    <property type="evidence" value="ECO:0007669"/>
    <property type="project" value="UniProtKB-UniRule"/>
</dbReference>
<dbReference type="GO" id="GO:0009535">
    <property type="term" value="C:chloroplast thylakoid membrane"/>
    <property type="evidence" value="ECO:0007669"/>
    <property type="project" value="TreeGrafter"/>
</dbReference>
<protein>
    <recommendedName>
        <fullName evidence="2">ACT domain-containing protein ACR</fullName>
    </recommendedName>
    <alternativeName>
        <fullName evidence="2">Protein ACT DOMAIN REPEATS</fullName>
    </alternativeName>
</protein>
<dbReference type="InterPro" id="IPR040217">
    <property type="entry name" value="ACR1-12"/>
</dbReference>
<dbReference type="GO" id="GO:0009570">
    <property type="term" value="C:chloroplast stroma"/>
    <property type="evidence" value="ECO:0007669"/>
    <property type="project" value="TreeGrafter"/>
</dbReference>
<organism evidence="4 5">
    <name type="scientific">Lactuca saligna</name>
    <name type="common">Willowleaf lettuce</name>
    <dbReference type="NCBI Taxonomy" id="75948"/>
    <lineage>
        <taxon>Eukaryota</taxon>
        <taxon>Viridiplantae</taxon>
        <taxon>Streptophyta</taxon>
        <taxon>Embryophyta</taxon>
        <taxon>Tracheophyta</taxon>
        <taxon>Spermatophyta</taxon>
        <taxon>Magnoliopsida</taxon>
        <taxon>eudicotyledons</taxon>
        <taxon>Gunneridae</taxon>
        <taxon>Pentapetalae</taxon>
        <taxon>asterids</taxon>
        <taxon>campanulids</taxon>
        <taxon>Asterales</taxon>
        <taxon>Asteraceae</taxon>
        <taxon>Cichorioideae</taxon>
        <taxon>Cichorieae</taxon>
        <taxon>Lactucinae</taxon>
        <taxon>Lactuca</taxon>
    </lineage>
</organism>
<dbReference type="InterPro" id="IPR002912">
    <property type="entry name" value="ACT_dom"/>
</dbReference>
<dbReference type="AlphaFoldDB" id="A0AA35Z1B1"/>
<accession>A0AA35Z1B1</accession>
<evidence type="ECO:0000313" key="5">
    <source>
        <dbReference type="Proteomes" id="UP001177003"/>
    </source>
</evidence>
<dbReference type="PROSITE" id="PS51671">
    <property type="entry name" value="ACT"/>
    <property type="match status" value="1"/>
</dbReference>
<dbReference type="EMBL" id="OX465081">
    <property type="protein sequence ID" value="CAI9283682.1"/>
    <property type="molecule type" value="Genomic_DNA"/>
</dbReference>
<sequence>MAVAMASCGCTIGVYTKLVAFEKQPISKAAFFGSDPLKHLCTSTKPRLSYSLSTMIPKASATAIEDGSYQETDVIPTPKVIIDQDSDPNATVVEITFGNRLGALLDTMNALKNLGLNVVKANVHLDSSGKHNTFSITKSSTGRKVEDPELLEAIRLTIISNLLEYHPESSAQLAMGEAFGVEAPKQKLDVDIATRIRISDDGPDRSLLSVETADRPGLLVDLVKIITDINVAVESGEFDTEGLLAKAKFHVNYKNKALIKPLQLVVTNSLRYFLRRPSTDESIDTKLHVYHCAPRPTAMLITKVAVVNVATVVVREHHPNLSGRAWLFVKPKTIDNSQ</sequence>
<name>A0AA35Z1B1_LACSI</name>